<dbReference type="PROSITE" id="PS00411">
    <property type="entry name" value="KINESIN_MOTOR_1"/>
    <property type="match status" value="1"/>
</dbReference>
<feature type="binding site" evidence="8">
    <location>
        <begin position="174"/>
        <end position="181"/>
    </location>
    <ligand>
        <name>ATP</name>
        <dbReference type="ChEBI" id="CHEBI:30616"/>
    </ligand>
</feature>
<dbReference type="AlphaFoldDB" id="A0A553ND82"/>
<dbReference type="PRINTS" id="PR00380">
    <property type="entry name" value="KINESINHEAVY"/>
</dbReference>
<gene>
    <name evidence="12" type="ORF">TCAL_16650</name>
</gene>
<dbReference type="PROSITE" id="PS50067">
    <property type="entry name" value="KINESIN_MOTOR_2"/>
    <property type="match status" value="1"/>
</dbReference>
<keyword evidence="6 8" id="KW-0505">Motor protein</keyword>
<evidence type="ECO:0000313" key="13">
    <source>
        <dbReference type="Proteomes" id="UP000318571"/>
    </source>
</evidence>
<dbReference type="GO" id="GO:0005874">
    <property type="term" value="C:microtubule"/>
    <property type="evidence" value="ECO:0007669"/>
    <property type="project" value="UniProtKB-KW"/>
</dbReference>
<keyword evidence="5 8" id="KW-0067">ATP-binding</keyword>
<comment type="similarity">
    <text evidence="8 9">Belongs to the TRAFAC class myosin-kinesin ATPase superfamily. Kinesin family.</text>
</comment>
<evidence type="ECO:0000256" key="1">
    <source>
        <dbReference type="ARBA" id="ARBA00004245"/>
    </source>
</evidence>
<feature type="domain" description="Kinesin motor" evidence="11">
    <location>
        <begin position="84"/>
        <end position="420"/>
    </location>
</feature>
<evidence type="ECO:0000256" key="10">
    <source>
        <dbReference type="SAM" id="MobiDB-lite"/>
    </source>
</evidence>
<dbReference type="OMA" id="AFEIYLW"/>
<comment type="subcellular location">
    <subcellularLocation>
        <location evidence="1">Cytoplasm</location>
        <location evidence="1">Cytoskeleton</location>
    </subcellularLocation>
</comment>
<dbReference type="GO" id="GO:0005524">
    <property type="term" value="F:ATP binding"/>
    <property type="evidence" value="ECO:0007669"/>
    <property type="project" value="UniProtKB-UniRule"/>
</dbReference>
<dbReference type="Pfam" id="PF00225">
    <property type="entry name" value="Kinesin"/>
    <property type="match status" value="1"/>
</dbReference>
<name>A0A553ND82_TIGCA</name>
<dbReference type="PANTHER" id="PTHR47971:SF8">
    <property type="entry name" value="KINESIN-LIKE PROTEIN"/>
    <property type="match status" value="1"/>
</dbReference>
<evidence type="ECO:0000256" key="8">
    <source>
        <dbReference type="PROSITE-ProRule" id="PRU00283"/>
    </source>
</evidence>
<dbReference type="GO" id="GO:0008017">
    <property type="term" value="F:microtubule binding"/>
    <property type="evidence" value="ECO:0007669"/>
    <property type="project" value="InterPro"/>
</dbReference>
<evidence type="ECO:0000256" key="9">
    <source>
        <dbReference type="RuleBase" id="RU000394"/>
    </source>
</evidence>
<dbReference type="InterPro" id="IPR001752">
    <property type="entry name" value="Kinesin_motor_dom"/>
</dbReference>
<dbReference type="InterPro" id="IPR036961">
    <property type="entry name" value="Kinesin_motor_dom_sf"/>
</dbReference>
<evidence type="ECO:0000256" key="7">
    <source>
        <dbReference type="ARBA" id="ARBA00023212"/>
    </source>
</evidence>
<dbReference type="GO" id="GO:0007019">
    <property type="term" value="P:microtubule depolymerization"/>
    <property type="evidence" value="ECO:0007669"/>
    <property type="project" value="TreeGrafter"/>
</dbReference>
<evidence type="ECO:0000256" key="2">
    <source>
        <dbReference type="ARBA" id="ARBA00022490"/>
    </source>
</evidence>
<organism evidence="12 13">
    <name type="scientific">Tigriopus californicus</name>
    <name type="common">Marine copepod</name>
    <dbReference type="NCBI Taxonomy" id="6832"/>
    <lineage>
        <taxon>Eukaryota</taxon>
        <taxon>Metazoa</taxon>
        <taxon>Ecdysozoa</taxon>
        <taxon>Arthropoda</taxon>
        <taxon>Crustacea</taxon>
        <taxon>Multicrustacea</taxon>
        <taxon>Hexanauplia</taxon>
        <taxon>Copepoda</taxon>
        <taxon>Harpacticoida</taxon>
        <taxon>Harpacticidae</taxon>
        <taxon>Tigriopus</taxon>
    </lineage>
</organism>
<dbReference type="SUPFAM" id="SSF52540">
    <property type="entry name" value="P-loop containing nucleoside triphosphate hydrolases"/>
    <property type="match status" value="1"/>
</dbReference>
<evidence type="ECO:0000256" key="4">
    <source>
        <dbReference type="ARBA" id="ARBA00022741"/>
    </source>
</evidence>
<dbReference type="Proteomes" id="UP000318571">
    <property type="component" value="Chromosome 10"/>
</dbReference>
<evidence type="ECO:0000256" key="6">
    <source>
        <dbReference type="ARBA" id="ARBA00023175"/>
    </source>
</evidence>
<dbReference type="PANTHER" id="PTHR47971">
    <property type="entry name" value="KINESIN-RELATED PROTEIN 6"/>
    <property type="match status" value="1"/>
</dbReference>
<keyword evidence="4 8" id="KW-0547">Nucleotide-binding</keyword>
<evidence type="ECO:0000259" key="11">
    <source>
        <dbReference type="PROSITE" id="PS50067"/>
    </source>
</evidence>
<evidence type="ECO:0000256" key="5">
    <source>
        <dbReference type="ARBA" id="ARBA00022840"/>
    </source>
</evidence>
<accession>A0A553ND82</accession>
<dbReference type="InterPro" id="IPR027640">
    <property type="entry name" value="Kinesin-like_fam"/>
</dbReference>
<dbReference type="InterPro" id="IPR019821">
    <property type="entry name" value="Kinesin_motor_CS"/>
</dbReference>
<keyword evidence="13" id="KW-1185">Reference proteome</keyword>
<comment type="caution">
    <text evidence="12">The sequence shown here is derived from an EMBL/GenBank/DDBJ whole genome shotgun (WGS) entry which is preliminary data.</text>
</comment>
<dbReference type="STRING" id="6832.A0A553ND82"/>
<dbReference type="InterPro" id="IPR027417">
    <property type="entry name" value="P-loop_NTPase"/>
</dbReference>
<evidence type="ECO:0000313" key="12">
    <source>
        <dbReference type="EMBL" id="TRY63368.1"/>
    </source>
</evidence>
<dbReference type="GO" id="GO:0003777">
    <property type="term" value="F:microtubule motor activity"/>
    <property type="evidence" value="ECO:0007669"/>
    <property type="project" value="InterPro"/>
</dbReference>
<keyword evidence="2" id="KW-0963">Cytoplasm</keyword>
<feature type="region of interest" description="Disordered" evidence="10">
    <location>
        <begin position="1"/>
        <end position="21"/>
    </location>
</feature>
<protein>
    <recommendedName>
        <fullName evidence="9">Kinesin-like protein</fullName>
    </recommendedName>
</protein>
<evidence type="ECO:0000256" key="3">
    <source>
        <dbReference type="ARBA" id="ARBA00022701"/>
    </source>
</evidence>
<dbReference type="SMART" id="SM00129">
    <property type="entry name" value="KISc"/>
    <property type="match status" value="1"/>
</dbReference>
<keyword evidence="3 9" id="KW-0493">Microtubule</keyword>
<dbReference type="GO" id="GO:0007018">
    <property type="term" value="P:microtubule-based movement"/>
    <property type="evidence" value="ECO:0007669"/>
    <property type="project" value="InterPro"/>
</dbReference>
<sequence length="563" mass="63345">MPVDPKSQPKSGDGPNPVGVHKKLAEIVQRAGEFQDQIQIALTQAQKPKVRDQGLELDLEAENSSNPLDLKGSGGDHRALDGRDIDVCIRVRPLLPPEMARGFFPTTFVTRNCSVLSLEPRVDVRGAPRVKAHDYDVDFAFGPDHSNQHVYDHVTRPLIERGLKGGVCTLLAYGQTGSGKTFTIEGILRKLGRDLLQSSRAPPWLTAEMNESVLKLHMAFYEILGHRATDLMQETRPDITIMEDKFGQMIVKEASEVQLISGDQFEAVVDRAMSHRRTKTTFKNDTSSRSHAVCAIRVENTAMPAAEHGRIFVIDLAGSESASDSQFHDRSLIKETQMINASLMALKECIRNRALSALNPDKFYHIPYRNSKLTLLLKDALEVESHRQCKTVVMACVSPSCGDVAMTLNTLRYVAPIRVGQSNREKIPPNPKNPANWSNSELRHWVETTSKGSVNPDILCPFESGRQILRLSEIDFLTRVLESNPKMGEKRAKVFYVSLWKKLIDCRTAIRKQKLKAKPQRSGFEPYDLGEELAKQAAEQTDEQMKQENERRFNELRTFHIRS</sequence>
<proteinExistence type="inferred from homology"/>
<dbReference type="Gene3D" id="3.40.850.10">
    <property type="entry name" value="Kinesin motor domain"/>
    <property type="match status" value="1"/>
</dbReference>
<dbReference type="EMBL" id="VCGU01000458">
    <property type="protein sequence ID" value="TRY63368.1"/>
    <property type="molecule type" value="Genomic_DNA"/>
</dbReference>
<keyword evidence="7" id="KW-0206">Cytoskeleton</keyword>
<reference evidence="12 13" key="1">
    <citation type="journal article" date="2018" name="Nat. Ecol. Evol.">
        <title>Genomic signatures of mitonuclear coevolution across populations of Tigriopus californicus.</title>
        <authorList>
            <person name="Barreto F.S."/>
            <person name="Watson E.T."/>
            <person name="Lima T.G."/>
            <person name="Willett C.S."/>
            <person name="Edmands S."/>
            <person name="Li W."/>
            <person name="Burton R.S."/>
        </authorList>
    </citation>
    <scope>NUCLEOTIDE SEQUENCE [LARGE SCALE GENOMIC DNA]</scope>
    <source>
        <strain evidence="12 13">San Diego</strain>
    </source>
</reference>